<dbReference type="AlphaFoldDB" id="A0A392TAT6"/>
<dbReference type="Proteomes" id="UP000265520">
    <property type="component" value="Unassembled WGS sequence"/>
</dbReference>
<protein>
    <submittedName>
        <fullName evidence="1">Uncharacterized protein</fullName>
    </submittedName>
</protein>
<name>A0A392TAT6_9FABA</name>
<dbReference type="EMBL" id="LXQA010538706">
    <property type="protein sequence ID" value="MCI58002.1"/>
    <property type="molecule type" value="Genomic_DNA"/>
</dbReference>
<sequence length="34" mass="3620">ESRLTGAAFPVFESRATKMKLAVSTTESESLSST</sequence>
<feature type="non-terminal residue" evidence="1">
    <location>
        <position position="1"/>
    </location>
</feature>
<proteinExistence type="predicted"/>
<keyword evidence="2" id="KW-1185">Reference proteome</keyword>
<evidence type="ECO:0000313" key="1">
    <source>
        <dbReference type="EMBL" id="MCI58002.1"/>
    </source>
</evidence>
<comment type="caution">
    <text evidence="1">The sequence shown here is derived from an EMBL/GenBank/DDBJ whole genome shotgun (WGS) entry which is preliminary data.</text>
</comment>
<evidence type="ECO:0000313" key="2">
    <source>
        <dbReference type="Proteomes" id="UP000265520"/>
    </source>
</evidence>
<reference evidence="1 2" key="1">
    <citation type="journal article" date="2018" name="Front. Plant Sci.">
        <title>Red Clover (Trifolium pratense) and Zigzag Clover (T. medium) - A Picture of Genomic Similarities and Differences.</title>
        <authorList>
            <person name="Dluhosova J."/>
            <person name="Istvanek J."/>
            <person name="Nedelnik J."/>
            <person name="Repkova J."/>
        </authorList>
    </citation>
    <scope>NUCLEOTIDE SEQUENCE [LARGE SCALE GENOMIC DNA]</scope>
    <source>
        <strain evidence="2">cv. 10/8</strain>
        <tissue evidence="1">Leaf</tissue>
    </source>
</reference>
<organism evidence="1 2">
    <name type="scientific">Trifolium medium</name>
    <dbReference type="NCBI Taxonomy" id="97028"/>
    <lineage>
        <taxon>Eukaryota</taxon>
        <taxon>Viridiplantae</taxon>
        <taxon>Streptophyta</taxon>
        <taxon>Embryophyta</taxon>
        <taxon>Tracheophyta</taxon>
        <taxon>Spermatophyta</taxon>
        <taxon>Magnoliopsida</taxon>
        <taxon>eudicotyledons</taxon>
        <taxon>Gunneridae</taxon>
        <taxon>Pentapetalae</taxon>
        <taxon>rosids</taxon>
        <taxon>fabids</taxon>
        <taxon>Fabales</taxon>
        <taxon>Fabaceae</taxon>
        <taxon>Papilionoideae</taxon>
        <taxon>50 kb inversion clade</taxon>
        <taxon>NPAAA clade</taxon>
        <taxon>Hologalegina</taxon>
        <taxon>IRL clade</taxon>
        <taxon>Trifolieae</taxon>
        <taxon>Trifolium</taxon>
    </lineage>
</organism>
<accession>A0A392TAT6</accession>